<name>A0ACC6C6V1_9BURK</name>
<proteinExistence type="predicted"/>
<evidence type="ECO:0000313" key="1">
    <source>
        <dbReference type="EMBL" id="MCY4744168.1"/>
    </source>
</evidence>
<comment type="caution">
    <text evidence="1">The sequence shown here is derived from an EMBL/GenBank/DDBJ whole genome shotgun (WGS) entry which is preliminary data.</text>
</comment>
<dbReference type="EMBL" id="JAPPUY010000001">
    <property type="protein sequence ID" value="MCY4744168.1"/>
    <property type="molecule type" value="Genomic_DNA"/>
</dbReference>
<organism evidence="1 2">
    <name type="scientific">Roseateles hydrophilus</name>
    <dbReference type="NCBI Taxonomy" id="2975054"/>
    <lineage>
        <taxon>Bacteria</taxon>
        <taxon>Pseudomonadati</taxon>
        <taxon>Pseudomonadota</taxon>
        <taxon>Betaproteobacteria</taxon>
        <taxon>Burkholderiales</taxon>
        <taxon>Sphaerotilaceae</taxon>
        <taxon>Roseateles</taxon>
    </lineage>
</organism>
<evidence type="ECO:0000313" key="2">
    <source>
        <dbReference type="Proteomes" id="UP001076464"/>
    </source>
</evidence>
<accession>A0ACC6C6V1</accession>
<reference evidence="1" key="1">
    <citation type="submission" date="2022-08" db="EMBL/GenBank/DDBJ databases">
        <title>Genome sequencing of Pelomonas sp. UHG3.</title>
        <authorList>
            <person name="So Y."/>
        </authorList>
    </citation>
    <scope>NUCLEOTIDE SEQUENCE</scope>
    <source>
        <strain evidence="1">UHG3</strain>
    </source>
</reference>
<gene>
    <name evidence="1" type="ORF">NYO99_04215</name>
</gene>
<protein>
    <submittedName>
        <fullName evidence="1">Patatin-like phospholipase family protein</fullName>
    </submittedName>
</protein>
<keyword evidence="2" id="KW-1185">Reference proteome</keyword>
<dbReference type="Proteomes" id="UP001076464">
    <property type="component" value="Unassembled WGS sequence"/>
</dbReference>
<sequence length="421" mass="45848">MHAMPLTGLVLSGGGARAAYQVGVLKAIARIRQDVTDPTHRDDNPFGVISGTSAGAINGAALACHADMFDTGVDNLVKVWANFHAQQVYRCDTLGLVTNGLRWLSVMSMGWAMRRFRPRSLLDNSPLGALLREVVPMHRLPSLLARRHLHALAISASSYSTGLHATFYQSSAPIPTWIRNQRIAAPTMLMHEHLLASSAIPFIFPATRLHHDGRGQWYGDGSMRQSSPLSPAIHLGAKRLVIIGAGRMHQPQDDIPDSHRYPSLAQVAGHAMASIFLDALHSDIERMQRVNRTLEALTPEQRAGHPLQPIDAIVITPSQRLDDIASRHIHHLPRAVQMLLRSSGVRDGQRQGAALASYLLFESAYTRELIELGEQDGLAQREALTAFLQPSEFAVARAQRLQTGGRSLPSTAQAGQAGQAG</sequence>